<proteinExistence type="predicted"/>
<dbReference type="InterPro" id="IPR050194">
    <property type="entry name" value="Glycosyltransferase_grp1"/>
</dbReference>
<gene>
    <name evidence="5" type="ORF">CCMP2556_LOCUS15734</name>
</gene>
<keyword evidence="6" id="KW-1185">Reference proteome</keyword>
<reference evidence="5 6" key="1">
    <citation type="submission" date="2024-02" db="EMBL/GenBank/DDBJ databases">
        <authorList>
            <person name="Chen Y."/>
            <person name="Shah S."/>
            <person name="Dougan E. K."/>
            <person name="Thang M."/>
            <person name="Chan C."/>
        </authorList>
    </citation>
    <scope>NUCLEOTIDE SEQUENCE [LARGE SCALE GENOMIC DNA]</scope>
</reference>
<dbReference type="InterPro" id="IPR041693">
    <property type="entry name" value="Glyco_trans_4_5"/>
</dbReference>
<feature type="region of interest" description="Disordered" evidence="2">
    <location>
        <begin position="50"/>
        <end position="87"/>
    </location>
</feature>
<dbReference type="PANTHER" id="PTHR45947:SF3">
    <property type="entry name" value="SULFOQUINOVOSYL TRANSFERASE SQD2"/>
    <property type="match status" value="1"/>
</dbReference>
<accession>A0ABP0KDP9</accession>
<evidence type="ECO:0000256" key="1">
    <source>
        <dbReference type="ARBA" id="ARBA00022676"/>
    </source>
</evidence>
<evidence type="ECO:0000256" key="3">
    <source>
        <dbReference type="SAM" id="SignalP"/>
    </source>
</evidence>
<evidence type="ECO:0000256" key="2">
    <source>
        <dbReference type="SAM" id="MobiDB-lite"/>
    </source>
</evidence>
<dbReference type="InterPro" id="IPR001296">
    <property type="entry name" value="Glyco_trans_1"/>
</dbReference>
<name>A0ABP0KDP9_9DINO</name>
<dbReference type="PANTHER" id="PTHR45947">
    <property type="entry name" value="SULFOQUINOVOSYL TRANSFERASE SQD2"/>
    <property type="match status" value="1"/>
</dbReference>
<keyword evidence="1" id="KW-0328">Glycosyltransferase</keyword>
<dbReference type="Gene3D" id="3.40.50.2000">
    <property type="entry name" value="Glycogen Phosphorylase B"/>
    <property type="match status" value="2"/>
</dbReference>
<feature type="signal peptide" evidence="3">
    <location>
        <begin position="1"/>
        <end position="25"/>
    </location>
</feature>
<organism evidence="5 6">
    <name type="scientific">Durusdinium trenchii</name>
    <dbReference type="NCBI Taxonomy" id="1381693"/>
    <lineage>
        <taxon>Eukaryota</taxon>
        <taxon>Sar</taxon>
        <taxon>Alveolata</taxon>
        <taxon>Dinophyceae</taxon>
        <taxon>Suessiales</taxon>
        <taxon>Symbiodiniaceae</taxon>
        <taxon>Durusdinium</taxon>
    </lineage>
</organism>
<feature type="chain" id="PRO_5046885352" description="Glycosyl transferase family 1 domain-containing protein" evidence="3">
    <location>
        <begin position="26"/>
        <end position="1260"/>
    </location>
</feature>
<evidence type="ECO:0000313" key="6">
    <source>
        <dbReference type="Proteomes" id="UP001642484"/>
    </source>
</evidence>
<dbReference type="Pfam" id="PF16994">
    <property type="entry name" value="Glyco_trans_4_5"/>
    <property type="match status" value="1"/>
</dbReference>
<sequence>MAMFRRYKCFALWLMLLVLFNMWTSFFPSWLPSDDVPDVSIPVGRDQHQSLEHSTQESLERSLNASSTQNSPAFSQEATLEHPGSHPGRLGTSIIYLFAQGQRSPREAARCTARLELHLQLLESTCRKNQPYKSIYQHWFLLGPGSRSALLDRLPQICDQRSHEVRRAARWPTPSELRGEHVVLVSSQVEGPFLPKFYAGAGLQFWSDAYTRRLRLPEVSLVANSIDCTRGREEIRFPLAMDRSFLSYAQDPASLLQFSTWELLDRPGSFQRFRRWNWTFCEATSSKKGEATSLEQHPYETLFVAEPVRDWPYFYRDLSVRMAKQEVSRPIAGRTLVVVAFFEKTPEYRDNMIFFLQIAIVPDSRSNAPVDYVIVVNGECTIDFPELKNLQVIRQRNVCYDFGSWGIGLQRRVDSVHEAFVVLNPTVRGPFLPRWYTQHWTWAFLSMLTSKVKLVGTSMNCPDGKGRSLVHVMSMIMAFDQVALDIAQANGIFKCAENKTEAMYREGDFLRVLRARGYSAEAFQASHSGEEWFRLPKKALNSPKPLRGKKGCPTLPNDVFFSAQRYFNRTAHPVEFVFFKTTRHMERADQMLTTFSKKLSQETAAMMADPKLIVMLSHSLRLDGAPMVLLELGKIFRDEGLQVHLLSGDDGPLRPEFEKEQMAVSIVKDIDIYRHSENITTTLLDFLGSFFWSRPPELVICNTIVWARALGRLPLLRPSRPRVVWFIHEQEISLKSPGLQPGEFWWGKRFPELGQTQSRQRIIAGADAVVFPAQATRDLWAESEMGHTFHTFFNFLDLARIHQRAGAEAAGAYADVWSLTERRISPLRASVRAELGVAEETFVLVAVGTICQRKNQIALVQPGVLKILSASFRKWLILLVGADDSSPSKRKYLKKFESTEIGRKVRLIQFGPANLKYTAAADLQVSLSFQEVNPLNLLEAKILAVPVLTTPAGGSPEQMVADGIDGFALKDFRQSTFEDRLRRLLTPSNASADDARRALRRVGRAGRATALALFGARAARPRVKELLERLMEDPSSSRAEHGVGVEIMVQLTAEHEASWPRIHACLQETLDALGEWNGVTSAPLADVFLTTSFNGSSLTGVESLRKHRATRRLLTWQPEAFRSRGGQFLQQVLLARQMRLQHALLVRLQGNSFCRGKEQVLSILRLFHERPDVGMVVSMGENEMIGHAEDKFWTLMELPGPEKLQRAHDEFWSRSALAFWTRLQAFAPRLLAELDDVDVAVALLVPSLASQEAEVYAMPG</sequence>
<dbReference type="EMBL" id="CAXAMN010008335">
    <property type="protein sequence ID" value="CAK9024722.1"/>
    <property type="molecule type" value="Genomic_DNA"/>
</dbReference>
<dbReference type="Proteomes" id="UP001642484">
    <property type="component" value="Unassembled WGS sequence"/>
</dbReference>
<dbReference type="SUPFAM" id="SSF53756">
    <property type="entry name" value="UDP-Glycosyltransferase/glycogen phosphorylase"/>
    <property type="match status" value="1"/>
</dbReference>
<comment type="caution">
    <text evidence="5">The sequence shown here is derived from an EMBL/GenBank/DDBJ whole genome shotgun (WGS) entry which is preliminary data.</text>
</comment>
<protein>
    <recommendedName>
        <fullName evidence="4">Glycosyl transferase family 1 domain-containing protein</fullName>
    </recommendedName>
</protein>
<evidence type="ECO:0000259" key="4">
    <source>
        <dbReference type="Pfam" id="PF00534"/>
    </source>
</evidence>
<dbReference type="CDD" id="cd03801">
    <property type="entry name" value="GT4_PimA-like"/>
    <property type="match status" value="1"/>
</dbReference>
<keyword evidence="3" id="KW-0732">Signal</keyword>
<evidence type="ECO:0000313" key="5">
    <source>
        <dbReference type="EMBL" id="CAK9024722.1"/>
    </source>
</evidence>
<feature type="compositionally biased region" description="Basic and acidic residues" evidence="2">
    <location>
        <begin position="50"/>
        <end position="60"/>
    </location>
</feature>
<keyword evidence="1" id="KW-0808">Transferase</keyword>
<feature type="compositionally biased region" description="Polar residues" evidence="2">
    <location>
        <begin position="61"/>
        <end position="78"/>
    </location>
</feature>
<dbReference type="Pfam" id="PF00534">
    <property type="entry name" value="Glycos_transf_1"/>
    <property type="match status" value="1"/>
</dbReference>
<feature type="domain" description="Glycosyl transferase family 1" evidence="4">
    <location>
        <begin position="832"/>
        <end position="989"/>
    </location>
</feature>